<dbReference type="EMBL" id="JAMKFB020000015">
    <property type="protein sequence ID" value="KAL0174842.1"/>
    <property type="molecule type" value="Genomic_DNA"/>
</dbReference>
<keyword evidence="2" id="KW-1185">Reference proteome</keyword>
<organism evidence="1 2">
    <name type="scientific">Cirrhinus mrigala</name>
    <name type="common">Mrigala</name>
    <dbReference type="NCBI Taxonomy" id="683832"/>
    <lineage>
        <taxon>Eukaryota</taxon>
        <taxon>Metazoa</taxon>
        <taxon>Chordata</taxon>
        <taxon>Craniata</taxon>
        <taxon>Vertebrata</taxon>
        <taxon>Euteleostomi</taxon>
        <taxon>Actinopterygii</taxon>
        <taxon>Neopterygii</taxon>
        <taxon>Teleostei</taxon>
        <taxon>Ostariophysi</taxon>
        <taxon>Cypriniformes</taxon>
        <taxon>Cyprinidae</taxon>
        <taxon>Labeoninae</taxon>
        <taxon>Labeonini</taxon>
        <taxon>Cirrhinus</taxon>
    </lineage>
</organism>
<dbReference type="Proteomes" id="UP001529510">
    <property type="component" value="Unassembled WGS sequence"/>
</dbReference>
<reference evidence="1 2" key="1">
    <citation type="submission" date="2024-05" db="EMBL/GenBank/DDBJ databases">
        <title>Genome sequencing and assembly of Indian major carp, Cirrhinus mrigala (Hamilton, 1822).</title>
        <authorList>
            <person name="Mohindra V."/>
            <person name="Chowdhury L.M."/>
            <person name="Lal K."/>
            <person name="Jena J.K."/>
        </authorList>
    </citation>
    <scope>NUCLEOTIDE SEQUENCE [LARGE SCALE GENOMIC DNA]</scope>
    <source>
        <strain evidence="1">CM1030</strain>
        <tissue evidence="1">Blood</tissue>
    </source>
</reference>
<evidence type="ECO:0000313" key="1">
    <source>
        <dbReference type="EMBL" id="KAL0174842.1"/>
    </source>
</evidence>
<gene>
    <name evidence="1" type="ORF">M9458_030810</name>
</gene>
<sequence length="53" mass="5830">GHVDHQDPAVQLEMLGLQANLAKWGRVGLQVHLVSVSVVQKGSKDLMDYLGYQ</sequence>
<evidence type="ECO:0000313" key="2">
    <source>
        <dbReference type="Proteomes" id="UP001529510"/>
    </source>
</evidence>
<accession>A0ABD0PLD4</accession>
<comment type="caution">
    <text evidence="1">The sequence shown here is derived from an EMBL/GenBank/DDBJ whole genome shotgun (WGS) entry which is preliminary data.</text>
</comment>
<name>A0ABD0PLD4_CIRMR</name>
<proteinExistence type="predicted"/>
<feature type="non-terminal residue" evidence="1">
    <location>
        <position position="1"/>
    </location>
</feature>
<protein>
    <submittedName>
        <fullName evidence="1">Uncharacterized protein</fullName>
    </submittedName>
</protein>
<feature type="non-terminal residue" evidence="1">
    <location>
        <position position="53"/>
    </location>
</feature>
<dbReference type="AlphaFoldDB" id="A0ABD0PLD4"/>